<dbReference type="Proteomes" id="UP001596494">
    <property type="component" value="Unassembled WGS sequence"/>
</dbReference>
<name>A0ABW2JYX3_9BACI</name>
<keyword evidence="1" id="KW-1133">Transmembrane helix</keyword>
<keyword evidence="3" id="KW-1185">Reference proteome</keyword>
<evidence type="ECO:0000256" key="1">
    <source>
        <dbReference type="SAM" id="Phobius"/>
    </source>
</evidence>
<dbReference type="RefSeq" id="WP_289216056.1">
    <property type="nucleotide sequence ID" value="NZ_JAPVRC010000005.1"/>
</dbReference>
<gene>
    <name evidence="2" type="ORF">ACFQMN_00135</name>
</gene>
<accession>A0ABW2JYX3</accession>
<feature type="transmembrane region" description="Helical" evidence="1">
    <location>
        <begin position="31"/>
        <end position="48"/>
    </location>
</feature>
<feature type="transmembrane region" description="Helical" evidence="1">
    <location>
        <begin position="6"/>
        <end position="24"/>
    </location>
</feature>
<dbReference type="PRINTS" id="PR00303">
    <property type="entry name" value="SECYTRNLCASE"/>
</dbReference>
<keyword evidence="1" id="KW-0812">Transmembrane</keyword>
<evidence type="ECO:0000313" key="2">
    <source>
        <dbReference type="EMBL" id="MFC7319287.1"/>
    </source>
</evidence>
<feature type="transmembrane region" description="Helical" evidence="1">
    <location>
        <begin position="157"/>
        <end position="175"/>
    </location>
</feature>
<sequence>MLTFLNLIIFTLQIILLIKAILVLKKNALDFGALFIIIYIVFYVPVVYDMYFDWQLFSYVYKIVGQYNVFASKTTITYFNFITTLIMLSFEIGYSLKRKNKKVNVDLCKPTNYVSVNYYIIQCLCFTIWLVIMVNLLSRYNGDLIMFFTPSSKDVYGSYYEKYISFLLPIIMLTLKRLKVYHFNNKKIDKTTVFYVLLVLASSVPSGQRREIINQILYISLLFIVLPKYSIIDYFKGYKNKQKNQIQTKVLRLGLFIAALVPFFWYGRVWFNQIQRGASNITPPWEVRGVFEVLFGSSSTGFPTIIALNNYYETIASGLPYFRNVIYLITSPIPSAIYSEKLAALTEEVQNMSNAGSNLSLFYITDMYLTFGPVSIFVSFLVGYILSVMYNRSLHSIYMKHKVLALIALSQIVLLYKNGVTEFVIKMTLYLFLMIISINLIFPTKKSK</sequence>
<feature type="transmembrane region" description="Helical" evidence="1">
    <location>
        <begin position="212"/>
        <end position="229"/>
    </location>
</feature>
<reference evidence="3" key="1">
    <citation type="journal article" date="2019" name="Int. J. Syst. Evol. Microbiol.">
        <title>The Global Catalogue of Microorganisms (GCM) 10K type strain sequencing project: providing services to taxonomists for standard genome sequencing and annotation.</title>
        <authorList>
            <consortium name="The Broad Institute Genomics Platform"/>
            <consortium name="The Broad Institute Genome Sequencing Center for Infectious Disease"/>
            <person name="Wu L."/>
            <person name="Ma J."/>
        </authorList>
    </citation>
    <scope>NUCLEOTIDE SEQUENCE [LARGE SCALE GENOMIC DNA]</scope>
    <source>
        <strain evidence="3">CCUG 73951</strain>
    </source>
</reference>
<dbReference type="EMBL" id="JBHTBY010000001">
    <property type="protein sequence ID" value="MFC7319287.1"/>
    <property type="molecule type" value="Genomic_DNA"/>
</dbReference>
<feature type="transmembrane region" description="Helical" evidence="1">
    <location>
        <begin position="116"/>
        <end position="137"/>
    </location>
</feature>
<organism evidence="2 3">
    <name type="scientific">Halobacillus campisalis</name>
    <dbReference type="NCBI Taxonomy" id="435909"/>
    <lineage>
        <taxon>Bacteria</taxon>
        <taxon>Bacillati</taxon>
        <taxon>Bacillota</taxon>
        <taxon>Bacilli</taxon>
        <taxon>Bacillales</taxon>
        <taxon>Bacillaceae</taxon>
        <taxon>Halobacillus</taxon>
    </lineage>
</organism>
<feature type="transmembrane region" description="Helical" evidence="1">
    <location>
        <begin position="76"/>
        <end position="96"/>
    </location>
</feature>
<protein>
    <recommendedName>
        <fullName evidence="4">Oligosaccharide repeat unit polymerase</fullName>
    </recommendedName>
</protein>
<feature type="transmembrane region" description="Helical" evidence="1">
    <location>
        <begin position="423"/>
        <end position="442"/>
    </location>
</feature>
<feature type="transmembrane region" description="Helical" evidence="1">
    <location>
        <begin position="250"/>
        <end position="267"/>
    </location>
</feature>
<feature type="transmembrane region" description="Helical" evidence="1">
    <location>
        <begin position="367"/>
        <end position="389"/>
    </location>
</feature>
<comment type="caution">
    <text evidence="2">The sequence shown here is derived from an EMBL/GenBank/DDBJ whole genome shotgun (WGS) entry which is preliminary data.</text>
</comment>
<evidence type="ECO:0000313" key="3">
    <source>
        <dbReference type="Proteomes" id="UP001596494"/>
    </source>
</evidence>
<proteinExistence type="predicted"/>
<keyword evidence="1" id="KW-0472">Membrane</keyword>
<evidence type="ECO:0008006" key="4">
    <source>
        <dbReference type="Google" id="ProtNLM"/>
    </source>
</evidence>